<evidence type="ECO:0000256" key="2">
    <source>
        <dbReference type="ARBA" id="ARBA00022448"/>
    </source>
</evidence>
<dbReference type="STRING" id="573983.B0681_00690"/>
<reference evidence="11 12" key="1">
    <citation type="submission" date="2017-02" db="EMBL/GenBank/DDBJ databases">
        <title>Draft genome sequence of Moraxella porci CCUG 54912T type strain.</title>
        <authorList>
            <person name="Salva-Serra F."/>
            <person name="Engstrom-Jakobsson H."/>
            <person name="Thorell K."/>
            <person name="Jaen-Luchoro D."/>
            <person name="Gonzales-Siles L."/>
            <person name="Karlsson R."/>
            <person name="Yazdan S."/>
            <person name="Boulund F."/>
            <person name="Johnning A."/>
            <person name="Engstrand L."/>
            <person name="Kristiansson E."/>
            <person name="Moore E."/>
        </authorList>
    </citation>
    <scope>NUCLEOTIDE SEQUENCE [LARGE SCALE GENOMIC DNA]</scope>
    <source>
        <strain evidence="11 12">CCUG 54912</strain>
    </source>
</reference>
<keyword evidence="5" id="KW-0653">Protein transport</keyword>
<feature type="transmembrane region" description="Helical" evidence="9">
    <location>
        <begin position="52"/>
        <end position="74"/>
    </location>
</feature>
<evidence type="ECO:0000256" key="5">
    <source>
        <dbReference type="ARBA" id="ARBA00022856"/>
    </source>
</evidence>
<dbReference type="InterPro" id="IPR000109">
    <property type="entry name" value="POT_fam"/>
</dbReference>
<dbReference type="EMBL" id="MUYV01000001">
    <property type="protein sequence ID" value="OOS26440.1"/>
    <property type="molecule type" value="Genomic_DNA"/>
</dbReference>
<dbReference type="InterPro" id="IPR018456">
    <property type="entry name" value="PTR2_symporter_CS"/>
</dbReference>
<gene>
    <name evidence="11" type="ORF">B0681_00690</name>
</gene>
<feature type="transmembrane region" description="Helical" evidence="9">
    <location>
        <begin position="448"/>
        <end position="466"/>
    </location>
</feature>
<evidence type="ECO:0000256" key="4">
    <source>
        <dbReference type="ARBA" id="ARBA00022692"/>
    </source>
</evidence>
<proteinExistence type="inferred from homology"/>
<feature type="transmembrane region" description="Helical" evidence="9">
    <location>
        <begin position="418"/>
        <end position="436"/>
    </location>
</feature>
<dbReference type="GO" id="GO:0006857">
    <property type="term" value="P:oligopeptide transport"/>
    <property type="evidence" value="ECO:0007669"/>
    <property type="project" value="InterPro"/>
</dbReference>
<comment type="caution">
    <text evidence="11">The sequence shown here is derived from an EMBL/GenBank/DDBJ whole genome shotgun (WGS) entry which is preliminary data.</text>
</comment>
<dbReference type="GO" id="GO:0005886">
    <property type="term" value="C:plasma membrane"/>
    <property type="evidence" value="ECO:0007669"/>
    <property type="project" value="UniProtKB-SubCell"/>
</dbReference>
<keyword evidence="4 8" id="KW-0812">Transmembrane</keyword>
<evidence type="ECO:0000256" key="8">
    <source>
        <dbReference type="RuleBase" id="RU003755"/>
    </source>
</evidence>
<feature type="transmembrane region" description="Helical" evidence="9">
    <location>
        <begin position="323"/>
        <end position="341"/>
    </location>
</feature>
<comment type="subcellular location">
    <subcellularLocation>
        <location evidence="1">Cell membrane</location>
        <topology evidence="1">Multi-pass membrane protein</topology>
    </subcellularLocation>
    <subcellularLocation>
        <location evidence="8">Membrane</location>
        <topology evidence="8">Multi-pass membrane protein</topology>
    </subcellularLocation>
</comment>
<evidence type="ECO:0000256" key="3">
    <source>
        <dbReference type="ARBA" id="ARBA00022475"/>
    </source>
</evidence>
<evidence type="ECO:0000256" key="7">
    <source>
        <dbReference type="ARBA" id="ARBA00023136"/>
    </source>
</evidence>
<feature type="transmembrane region" description="Helical" evidence="9">
    <location>
        <begin position="244"/>
        <end position="263"/>
    </location>
</feature>
<dbReference type="PANTHER" id="PTHR23517:SF15">
    <property type="entry name" value="PROTON-DEPENDENT OLIGOPEPTIDE FAMILY TRANSPORT PROTEIN"/>
    <property type="match status" value="1"/>
</dbReference>
<keyword evidence="5" id="KW-0571">Peptide transport</keyword>
<evidence type="ECO:0000313" key="12">
    <source>
        <dbReference type="Proteomes" id="UP000190683"/>
    </source>
</evidence>
<dbReference type="CDD" id="cd17346">
    <property type="entry name" value="MFS_DtpA_like"/>
    <property type="match status" value="1"/>
</dbReference>
<dbReference type="PROSITE" id="PS01023">
    <property type="entry name" value="PTR2_2"/>
    <property type="match status" value="1"/>
</dbReference>
<dbReference type="InterPro" id="IPR005279">
    <property type="entry name" value="Dipep/tripep_permease"/>
</dbReference>
<feature type="transmembrane region" description="Helical" evidence="9">
    <location>
        <begin position="109"/>
        <end position="135"/>
    </location>
</feature>
<dbReference type="Proteomes" id="UP000190683">
    <property type="component" value="Unassembled WGS sequence"/>
</dbReference>
<keyword evidence="7 9" id="KW-0472">Membrane</keyword>
<feature type="transmembrane region" description="Helical" evidence="9">
    <location>
        <begin position="353"/>
        <end position="371"/>
    </location>
</feature>
<evidence type="ECO:0000256" key="9">
    <source>
        <dbReference type="SAM" id="Phobius"/>
    </source>
</evidence>
<evidence type="ECO:0000256" key="6">
    <source>
        <dbReference type="ARBA" id="ARBA00022989"/>
    </source>
</evidence>
<feature type="transmembrane region" description="Helical" evidence="9">
    <location>
        <begin position="377"/>
        <end position="397"/>
    </location>
</feature>
<dbReference type="RefSeq" id="WP_078316830.1">
    <property type="nucleotide sequence ID" value="NZ_MUYV01000001.1"/>
</dbReference>
<sequence>MQEKQFFGHPKQLGSLFHLELWERFSYYGMQAILMIYLYYSLTEGGLGIDKGVAGGIVGAYSGSVYLSTLIGGWFADRVLGAERTLFYSGIVIMIGHILLAIVPGLQGLILGLVFVALGSGGVKAPVSAMVGSLYENDKYRSLRDAGFSIFYIAINIGGLLGPLLVGYLQSRVGFHYGFGAAAVGMALGLVLYSFGRKDLGQKTPPNPLTASDKTKALIGLVIGVVAVSALVVSDVLTLSNFKMMLFGAVIVIATIYFIRLLSDSRVTGDQKRHILAYIPLFVCICVFWALFFQNYTLLVVFFDTQVDRMLGGFEFPVGWQPSMQSFWVIALAGVMSALWAKLGNKSPSTPVKFSLSLLITAITFAFYLPYLKSGDAMPILVYLFSLAAMTVAELLISPISLSFATKIAPDFFKTQMVALNFLALSIGMTFGGILFGEYFNEANPIDYYYMMIYLGIGAGVVFLLISPMLKKMLQKVD</sequence>
<keyword evidence="6 9" id="KW-1133">Transmembrane helix</keyword>
<dbReference type="InterPro" id="IPR036259">
    <property type="entry name" value="MFS_trans_sf"/>
</dbReference>
<dbReference type="GO" id="GO:1904680">
    <property type="term" value="F:peptide transmembrane transporter activity"/>
    <property type="evidence" value="ECO:0007669"/>
    <property type="project" value="InterPro"/>
</dbReference>
<feature type="transmembrane region" description="Helical" evidence="9">
    <location>
        <begin position="175"/>
        <end position="196"/>
    </location>
</feature>
<keyword evidence="3" id="KW-1003">Cell membrane</keyword>
<dbReference type="InterPro" id="IPR050171">
    <property type="entry name" value="MFS_Transporters"/>
</dbReference>
<dbReference type="Pfam" id="PF00854">
    <property type="entry name" value="PTR2"/>
    <property type="match status" value="1"/>
</dbReference>
<dbReference type="PROSITE" id="PS50850">
    <property type="entry name" value="MFS"/>
    <property type="match status" value="1"/>
</dbReference>
<dbReference type="SUPFAM" id="SSF103473">
    <property type="entry name" value="MFS general substrate transporter"/>
    <property type="match status" value="1"/>
</dbReference>
<dbReference type="NCBIfam" id="TIGR00924">
    <property type="entry name" value="yjdL_sub1_fam"/>
    <property type="match status" value="1"/>
</dbReference>
<dbReference type="PANTHER" id="PTHR23517">
    <property type="entry name" value="RESISTANCE PROTEIN MDTM, PUTATIVE-RELATED-RELATED"/>
    <property type="match status" value="1"/>
</dbReference>
<evidence type="ECO:0000313" key="11">
    <source>
        <dbReference type="EMBL" id="OOS26440.1"/>
    </source>
</evidence>
<keyword evidence="12" id="KW-1185">Reference proteome</keyword>
<feature type="transmembrane region" description="Helical" evidence="9">
    <location>
        <begin position="217"/>
        <end position="238"/>
    </location>
</feature>
<dbReference type="InterPro" id="IPR020846">
    <property type="entry name" value="MFS_dom"/>
</dbReference>
<feature type="domain" description="Major facilitator superfamily (MFS) profile" evidence="10">
    <location>
        <begin position="1"/>
        <end position="471"/>
    </location>
</feature>
<accession>A0A1T0CVP4</accession>
<keyword evidence="2 8" id="KW-0813">Transport</keyword>
<feature type="transmembrane region" description="Helical" evidence="9">
    <location>
        <begin position="21"/>
        <end position="40"/>
    </location>
</feature>
<organism evidence="11 12">
    <name type="scientific">Moraxella porci DSM 25326</name>
    <dbReference type="NCBI Taxonomy" id="573983"/>
    <lineage>
        <taxon>Bacteria</taxon>
        <taxon>Pseudomonadati</taxon>
        <taxon>Pseudomonadota</taxon>
        <taxon>Gammaproteobacteria</taxon>
        <taxon>Moraxellales</taxon>
        <taxon>Moraxellaceae</taxon>
        <taxon>Moraxella</taxon>
    </lineage>
</organism>
<protein>
    <submittedName>
        <fullName evidence="11">MFS transporter</fullName>
    </submittedName>
</protein>
<evidence type="ECO:0000259" key="10">
    <source>
        <dbReference type="PROSITE" id="PS50850"/>
    </source>
</evidence>
<name>A0A1T0CVP4_9GAMM</name>
<evidence type="ECO:0000256" key="1">
    <source>
        <dbReference type="ARBA" id="ARBA00004651"/>
    </source>
</evidence>
<feature type="transmembrane region" description="Helical" evidence="9">
    <location>
        <begin position="275"/>
        <end position="303"/>
    </location>
</feature>
<dbReference type="AlphaFoldDB" id="A0A1T0CVP4"/>
<feature type="transmembrane region" description="Helical" evidence="9">
    <location>
        <begin position="147"/>
        <end position="169"/>
    </location>
</feature>
<comment type="similarity">
    <text evidence="8">Belongs to the major facilitator superfamily. Proton-dependent oligopeptide transporter (POT/PTR) (TC 2.A.17) family.</text>
</comment>
<dbReference type="Gene3D" id="1.20.1250.20">
    <property type="entry name" value="MFS general substrate transporter like domains"/>
    <property type="match status" value="1"/>
</dbReference>
<feature type="transmembrane region" description="Helical" evidence="9">
    <location>
        <begin position="86"/>
        <end position="103"/>
    </location>
</feature>